<keyword evidence="1" id="KW-0732">Signal</keyword>
<feature type="chain" id="PRO_5045807498" evidence="1">
    <location>
        <begin position="19"/>
        <end position="305"/>
    </location>
</feature>
<evidence type="ECO:0000313" key="2">
    <source>
        <dbReference type="EMBL" id="MET3732088.1"/>
    </source>
</evidence>
<dbReference type="Proteomes" id="UP001549146">
    <property type="component" value="Unassembled WGS sequence"/>
</dbReference>
<organism evidence="2 3">
    <name type="scientific">Moheibacter stercoris</name>
    <dbReference type="NCBI Taxonomy" id="1628251"/>
    <lineage>
        <taxon>Bacteria</taxon>
        <taxon>Pseudomonadati</taxon>
        <taxon>Bacteroidota</taxon>
        <taxon>Flavobacteriia</taxon>
        <taxon>Flavobacteriales</taxon>
        <taxon>Weeksellaceae</taxon>
        <taxon>Moheibacter</taxon>
    </lineage>
</organism>
<comment type="caution">
    <text evidence="2">The sequence shown here is derived from an EMBL/GenBank/DDBJ whole genome shotgun (WGS) entry which is preliminary data.</text>
</comment>
<protein>
    <submittedName>
        <fullName evidence="2">Uncharacterized protein</fullName>
    </submittedName>
</protein>
<feature type="signal peptide" evidence="1">
    <location>
        <begin position="1"/>
        <end position="18"/>
    </location>
</feature>
<evidence type="ECO:0000256" key="1">
    <source>
        <dbReference type="SAM" id="SignalP"/>
    </source>
</evidence>
<keyword evidence="3" id="KW-1185">Reference proteome</keyword>
<dbReference type="EMBL" id="JBEPMO010000008">
    <property type="protein sequence ID" value="MET3732088.1"/>
    <property type="molecule type" value="Genomic_DNA"/>
</dbReference>
<dbReference type="RefSeq" id="WP_354508963.1">
    <property type="nucleotide sequence ID" value="NZ_JBEPMO010000008.1"/>
</dbReference>
<name>A0ABV2LU43_9FLAO</name>
<gene>
    <name evidence="2" type="ORF">ABID46_001672</name>
</gene>
<evidence type="ECO:0000313" key="3">
    <source>
        <dbReference type="Proteomes" id="UP001549146"/>
    </source>
</evidence>
<accession>A0ABV2LU43</accession>
<sequence>MKKLFLTASLLLSLNALTYSQELKTVQIDNMKIASESFSLSDNWVTHIENNSVLIYNGRIENNTSDDVKNLTLSYYLLDQDANPDNGQFSGYLVSSILLSKIAKNSNMVGVNIRKSIDEVPPVGKYKSLLLLTDRRDNVLAYKVTRSIVESTNGTLAIFKEQPQTHTVKAPNLHPKVMIDLKEDNAIAFEKDWKVDIDFKNFMVNINGGDITNNTTTDFENVILDVYLTKEDQTTITKTFEGVHIASANINKIDANKKFVDTAVKTNMFTIPESGTYHILLTVSSNDANGKAVRNKRAFTSTIKF</sequence>
<reference evidence="2 3" key="1">
    <citation type="submission" date="2024-06" db="EMBL/GenBank/DDBJ databases">
        <title>Genomic Encyclopedia of Type Strains, Phase IV (KMG-IV): sequencing the most valuable type-strain genomes for metagenomic binning, comparative biology and taxonomic classification.</title>
        <authorList>
            <person name="Goeker M."/>
        </authorList>
    </citation>
    <scope>NUCLEOTIDE SEQUENCE [LARGE SCALE GENOMIC DNA]</scope>
    <source>
        <strain evidence="2 3">DSM 29388</strain>
    </source>
</reference>
<proteinExistence type="predicted"/>